<evidence type="ECO:0000256" key="6">
    <source>
        <dbReference type="ARBA" id="ARBA00023136"/>
    </source>
</evidence>
<dbReference type="GeneID" id="116533522"/>
<evidence type="ECO:0000256" key="4">
    <source>
        <dbReference type="ARBA" id="ARBA00022729"/>
    </source>
</evidence>
<protein>
    <recommendedName>
        <fullName evidence="13">Trem-like transcript 2 protein</fullName>
    </recommendedName>
    <alternativeName>
        <fullName evidence="14">Triggering receptor expressed on myeloid cells-like protein 2</fullName>
    </alternativeName>
</protein>
<evidence type="ECO:0000256" key="13">
    <source>
        <dbReference type="ARBA" id="ARBA00071543"/>
    </source>
</evidence>
<dbReference type="GO" id="GO:0005886">
    <property type="term" value="C:plasma membrane"/>
    <property type="evidence" value="ECO:0007669"/>
    <property type="project" value="UniProtKB-SubCell"/>
</dbReference>
<dbReference type="PANTHER" id="PTHR16423">
    <property type="entry name" value="TREM-LIKE TRANSCRIPT PROTEIN"/>
    <property type="match status" value="1"/>
</dbReference>
<reference evidence="17" key="1">
    <citation type="submission" date="2025-08" db="UniProtKB">
        <authorList>
            <consortium name="RefSeq"/>
        </authorList>
    </citation>
    <scope>IDENTIFICATION</scope>
    <source>
        <tissue evidence="17">Blood</tissue>
    </source>
</reference>
<dbReference type="InterPro" id="IPR013783">
    <property type="entry name" value="Ig-like_fold"/>
</dbReference>
<evidence type="ECO:0000256" key="3">
    <source>
        <dbReference type="ARBA" id="ARBA00022692"/>
    </source>
</evidence>
<name>A0A6J3FUA1_SAPAP</name>
<organism evidence="16 17">
    <name type="scientific">Sapajus apella</name>
    <name type="common">Brown-capped capuchin</name>
    <name type="synonym">Cebus apella</name>
    <dbReference type="NCBI Taxonomy" id="9515"/>
    <lineage>
        <taxon>Eukaryota</taxon>
        <taxon>Metazoa</taxon>
        <taxon>Chordata</taxon>
        <taxon>Craniata</taxon>
        <taxon>Vertebrata</taxon>
        <taxon>Euteleostomi</taxon>
        <taxon>Mammalia</taxon>
        <taxon>Eutheria</taxon>
        <taxon>Euarchontoglires</taxon>
        <taxon>Primates</taxon>
        <taxon>Haplorrhini</taxon>
        <taxon>Platyrrhini</taxon>
        <taxon>Cebidae</taxon>
        <taxon>Cebinae</taxon>
        <taxon>Sapajus</taxon>
    </lineage>
</organism>
<feature type="domain" description="Ig-like" evidence="15">
    <location>
        <begin position="1"/>
        <end position="77"/>
    </location>
</feature>
<dbReference type="AlphaFoldDB" id="A0A6J3FUA1"/>
<keyword evidence="8" id="KW-0675">Receptor</keyword>
<evidence type="ECO:0000256" key="7">
    <source>
        <dbReference type="ARBA" id="ARBA00023157"/>
    </source>
</evidence>
<keyword evidence="2" id="KW-1003">Cell membrane</keyword>
<dbReference type="CDD" id="cd05716">
    <property type="entry name" value="IgV_pIgR_like"/>
    <property type="match status" value="1"/>
</dbReference>
<dbReference type="InterPro" id="IPR007110">
    <property type="entry name" value="Ig-like_dom"/>
</dbReference>
<dbReference type="InterPro" id="IPR052314">
    <property type="entry name" value="Immune_rcpt_domain"/>
</dbReference>
<keyword evidence="3" id="KW-0812">Transmembrane</keyword>
<keyword evidence="4" id="KW-0732">Signal</keyword>
<evidence type="ECO:0000256" key="2">
    <source>
        <dbReference type="ARBA" id="ARBA00022475"/>
    </source>
</evidence>
<dbReference type="FunFam" id="2.60.40.10:FF:001672">
    <property type="entry name" value="Triggering receptor expressed on myeloid cells like 2"/>
    <property type="match status" value="1"/>
</dbReference>
<dbReference type="PANTHER" id="PTHR16423:SF3">
    <property type="entry name" value="TREM-LIKE TRANSCRIPT 2 PROTEIN"/>
    <property type="match status" value="1"/>
</dbReference>
<sequence>MRLLEGETLSVLCSYKGYRNRMDGKVWCKVRRRKCEPGFTRVRVKGPRYLLQDDAQAKVVHITMAALTLQDSGRYWCMRNSSGTLYPMLGIQLDVSPGGKLVQENISQYMCHSRGQSQDSGMGASILHPG</sequence>
<keyword evidence="16" id="KW-1185">Reference proteome</keyword>
<keyword evidence="5" id="KW-1133">Transmembrane helix</keyword>
<dbReference type="Pfam" id="PF07686">
    <property type="entry name" value="V-set"/>
    <property type="match status" value="1"/>
</dbReference>
<dbReference type="PROSITE" id="PS50835">
    <property type="entry name" value="IG_LIKE"/>
    <property type="match status" value="1"/>
</dbReference>
<dbReference type="GO" id="GO:0042110">
    <property type="term" value="P:T cell activation"/>
    <property type="evidence" value="ECO:0007669"/>
    <property type="project" value="TreeGrafter"/>
</dbReference>
<keyword evidence="6" id="KW-0472">Membrane</keyword>
<dbReference type="GO" id="GO:0038023">
    <property type="term" value="F:signaling receptor activity"/>
    <property type="evidence" value="ECO:0007669"/>
    <property type="project" value="TreeGrafter"/>
</dbReference>
<comment type="function">
    <text evidence="11">Cell surface receptor that may play a role in the innate and adaptive immune response. Acts as a counter-receptor for CD276 and interaction with CD276 on T-cells enhances T-cell activation.</text>
</comment>
<evidence type="ECO:0000256" key="10">
    <source>
        <dbReference type="ARBA" id="ARBA00023319"/>
    </source>
</evidence>
<gene>
    <name evidence="17" type="primary">LOC116533522</name>
</gene>
<evidence type="ECO:0000256" key="14">
    <source>
        <dbReference type="ARBA" id="ARBA00082751"/>
    </source>
</evidence>
<dbReference type="SUPFAM" id="SSF48726">
    <property type="entry name" value="Immunoglobulin"/>
    <property type="match status" value="1"/>
</dbReference>
<keyword evidence="9" id="KW-0325">Glycoprotein</keyword>
<proteinExistence type="predicted"/>
<accession>A0A6J3FUA1</accession>
<comment type="subcellular location">
    <subcellularLocation>
        <location evidence="1">Cell membrane</location>
        <topology evidence="1">Single-pass type I membrane protein</topology>
    </subcellularLocation>
</comment>
<keyword evidence="10" id="KW-0393">Immunoglobulin domain</keyword>
<dbReference type="Proteomes" id="UP000504640">
    <property type="component" value="Unplaced"/>
</dbReference>
<dbReference type="RefSeq" id="XP_032109181.1">
    <property type="nucleotide sequence ID" value="XM_032253290.1"/>
</dbReference>
<dbReference type="GO" id="GO:0009986">
    <property type="term" value="C:cell surface"/>
    <property type="evidence" value="ECO:0007669"/>
    <property type="project" value="TreeGrafter"/>
</dbReference>
<comment type="subunit">
    <text evidence="12">Interacts with CD276 and this interaction enhances T-cell activation.</text>
</comment>
<dbReference type="Gene3D" id="2.60.40.10">
    <property type="entry name" value="Immunoglobulins"/>
    <property type="match status" value="1"/>
</dbReference>
<evidence type="ECO:0000256" key="5">
    <source>
        <dbReference type="ARBA" id="ARBA00022989"/>
    </source>
</evidence>
<keyword evidence="7" id="KW-1015">Disulfide bond</keyword>
<evidence type="ECO:0000256" key="1">
    <source>
        <dbReference type="ARBA" id="ARBA00004251"/>
    </source>
</evidence>
<dbReference type="InterPro" id="IPR036179">
    <property type="entry name" value="Ig-like_dom_sf"/>
</dbReference>
<evidence type="ECO:0000313" key="17">
    <source>
        <dbReference type="RefSeq" id="XP_032109181.1"/>
    </source>
</evidence>
<evidence type="ECO:0000256" key="9">
    <source>
        <dbReference type="ARBA" id="ARBA00023180"/>
    </source>
</evidence>
<evidence type="ECO:0000259" key="15">
    <source>
        <dbReference type="PROSITE" id="PS50835"/>
    </source>
</evidence>
<evidence type="ECO:0000256" key="11">
    <source>
        <dbReference type="ARBA" id="ARBA00059754"/>
    </source>
</evidence>
<evidence type="ECO:0000256" key="8">
    <source>
        <dbReference type="ARBA" id="ARBA00023170"/>
    </source>
</evidence>
<evidence type="ECO:0000313" key="16">
    <source>
        <dbReference type="Proteomes" id="UP000504640"/>
    </source>
</evidence>
<evidence type="ECO:0000256" key="12">
    <source>
        <dbReference type="ARBA" id="ARBA00066031"/>
    </source>
</evidence>
<dbReference type="InterPro" id="IPR013106">
    <property type="entry name" value="Ig_V-set"/>
</dbReference>